<evidence type="ECO:0000313" key="1">
    <source>
        <dbReference type="EMBL" id="GFQ67297.1"/>
    </source>
</evidence>
<gene>
    <name evidence="1" type="ORF">TNCT_72291</name>
</gene>
<dbReference type="AlphaFoldDB" id="A0A8X6F1D4"/>
<comment type="caution">
    <text evidence="1">The sequence shown here is derived from an EMBL/GenBank/DDBJ whole genome shotgun (WGS) entry which is preliminary data.</text>
</comment>
<name>A0A8X6F1D4_TRICU</name>
<sequence length="121" mass="14032">MKRISGASTTRKGLQRQIQNLHQRCSGILPLCMLPVPTMIFKLYQYEKYKLGTKANWKCSPILIHASRKNWYSKEVGILCLPPIGEIRNRFSTSVQEIFDLDLKSAPSIQLVYYHRVSDFE</sequence>
<dbReference type="Proteomes" id="UP000887116">
    <property type="component" value="Unassembled WGS sequence"/>
</dbReference>
<keyword evidence="2" id="KW-1185">Reference proteome</keyword>
<evidence type="ECO:0000313" key="2">
    <source>
        <dbReference type="Proteomes" id="UP000887116"/>
    </source>
</evidence>
<organism evidence="1 2">
    <name type="scientific">Trichonephila clavata</name>
    <name type="common">Joro spider</name>
    <name type="synonym">Nephila clavata</name>
    <dbReference type="NCBI Taxonomy" id="2740835"/>
    <lineage>
        <taxon>Eukaryota</taxon>
        <taxon>Metazoa</taxon>
        <taxon>Ecdysozoa</taxon>
        <taxon>Arthropoda</taxon>
        <taxon>Chelicerata</taxon>
        <taxon>Arachnida</taxon>
        <taxon>Araneae</taxon>
        <taxon>Araneomorphae</taxon>
        <taxon>Entelegynae</taxon>
        <taxon>Araneoidea</taxon>
        <taxon>Nephilidae</taxon>
        <taxon>Trichonephila</taxon>
    </lineage>
</organism>
<dbReference type="EMBL" id="BMAO01020431">
    <property type="protein sequence ID" value="GFQ67297.1"/>
    <property type="molecule type" value="Genomic_DNA"/>
</dbReference>
<reference evidence="1" key="1">
    <citation type="submission" date="2020-07" db="EMBL/GenBank/DDBJ databases">
        <title>Multicomponent nature underlies the extraordinary mechanical properties of spider dragline silk.</title>
        <authorList>
            <person name="Kono N."/>
            <person name="Nakamura H."/>
            <person name="Mori M."/>
            <person name="Yoshida Y."/>
            <person name="Ohtoshi R."/>
            <person name="Malay A.D."/>
            <person name="Moran D.A.P."/>
            <person name="Tomita M."/>
            <person name="Numata K."/>
            <person name="Arakawa K."/>
        </authorList>
    </citation>
    <scope>NUCLEOTIDE SEQUENCE</scope>
</reference>
<protein>
    <submittedName>
        <fullName evidence="1">Uncharacterized protein</fullName>
    </submittedName>
</protein>
<accession>A0A8X6F1D4</accession>
<proteinExistence type="predicted"/>